<dbReference type="AlphaFoldDB" id="A0AAN7TN42"/>
<protein>
    <recommendedName>
        <fullName evidence="2">WH2 domain-containing protein</fullName>
    </recommendedName>
</protein>
<sequence length="91" mass="9745">MSTTANPLLAEINKGADLKHTTTEDKSAPKIDSDTHIKKNDHASLLGEVSKGADLKHVETKDRSAPNTEGATVKTNNHSALLGEIKSKNQE</sequence>
<feature type="domain" description="WH2" evidence="2">
    <location>
        <begin position="4"/>
        <end position="21"/>
    </location>
</feature>
<reference evidence="3 5" key="1">
    <citation type="submission" date="2023-11" db="EMBL/GenBank/DDBJ databases">
        <title>Dfirmibasis_genome.</title>
        <authorList>
            <person name="Edelbroek B."/>
            <person name="Kjellin J."/>
            <person name="Jerlstrom-Hultqvist J."/>
            <person name="Soderbom F."/>
        </authorList>
    </citation>
    <scope>NUCLEOTIDE SEQUENCE [LARGE SCALE GENOMIC DNA]</scope>
    <source>
        <strain evidence="3 5">TNS-C-14</strain>
    </source>
</reference>
<keyword evidence="5" id="KW-1185">Reference proteome</keyword>
<dbReference type="EMBL" id="JAVFKY010000005">
    <property type="protein sequence ID" value="KAK5575979.1"/>
    <property type="molecule type" value="Genomic_DNA"/>
</dbReference>
<dbReference type="PROSITE" id="PS51082">
    <property type="entry name" value="WH2"/>
    <property type="match status" value="1"/>
</dbReference>
<dbReference type="GO" id="GO:0003779">
    <property type="term" value="F:actin binding"/>
    <property type="evidence" value="ECO:0007669"/>
    <property type="project" value="InterPro"/>
</dbReference>
<feature type="region of interest" description="Disordered" evidence="1">
    <location>
        <begin position="1"/>
        <end position="39"/>
    </location>
</feature>
<name>A0AAN7TN42_9MYCE</name>
<evidence type="ECO:0000313" key="4">
    <source>
        <dbReference type="EMBL" id="KAK5576001.1"/>
    </source>
</evidence>
<comment type="caution">
    <text evidence="3">The sequence shown here is derived from an EMBL/GenBank/DDBJ whole genome shotgun (WGS) entry which is preliminary data.</text>
</comment>
<feature type="compositionally biased region" description="Basic and acidic residues" evidence="1">
    <location>
        <begin position="14"/>
        <end position="39"/>
    </location>
</feature>
<gene>
    <name evidence="3" type="ORF">RB653_007115</name>
    <name evidence="4" type="ORF">RB653_007137</name>
</gene>
<evidence type="ECO:0000259" key="2">
    <source>
        <dbReference type="PROSITE" id="PS51082"/>
    </source>
</evidence>
<evidence type="ECO:0000256" key="1">
    <source>
        <dbReference type="SAM" id="MobiDB-lite"/>
    </source>
</evidence>
<proteinExistence type="predicted"/>
<accession>A0AAN7TN42</accession>
<evidence type="ECO:0000313" key="5">
    <source>
        <dbReference type="Proteomes" id="UP001344447"/>
    </source>
</evidence>
<dbReference type="EMBL" id="JAVFKY010000005">
    <property type="protein sequence ID" value="KAK5576001.1"/>
    <property type="molecule type" value="Genomic_DNA"/>
</dbReference>
<dbReference type="Pfam" id="PF02205">
    <property type="entry name" value="WH2"/>
    <property type="match status" value="2"/>
</dbReference>
<organism evidence="3 5">
    <name type="scientific">Dictyostelium firmibasis</name>
    <dbReference type="NCBI Taxonomy" id="79012"/>
    <lineage>
        <taxon>Eukaryota</taxon>
        <taxon>Amoebozoa</taxon>
        <taxon>Evosea</taxon>
        <taxon>Eumycetozoa</taxon>
        <taxon>Dictyostelia</taxon>
        <taxon>Dictyosteliales</taxon>
        <taxon>Dictyosteliaceae</taxon>
        <taxon>Dictyostelium</taxon>
    </lineage>
</organism>
<dbReference type="Proteomes" id="UP001344447">
    <property type="component" value="Unassembled WGS sequence"/>
</dbReference>
<evidence type="ECO:0000313" key="3">
    <source>
        <dbReference type="EMBL" id="KAK5575979.1"/>
    </source>
</evidence>
<dbReference type="InterPro" id="IPR003124">
    <property type="entry name" value="WH2_dom"/>
</dbReference>